<sequence>MLSHLITIDLDILLHAVMSWCQRYHFPKIKDSDIMLQLRKISTKENLDVKLDALNIIALNLDGSLGEAETMLE</sequence>
<dbReference type="GO" id="GO:0003689">
    <property type="term" value="F:DNA clamp loader activity"/>
    <property type="evidence" value="ECO:0007669"/>
    <property type="project" value="TreeGrafter"/>
</dbReference>
<dbReference type="PANTHER" id="PTHR11669:SF63">
    <property type="entry name" value="PROTEIN STICHEL"/>
    <property type="match status" value="1"/>
</dbReference>
<keyword evidence="2" id="KW-1185">Reference proteome</keyword>
<dbReference type="PANTHER" id="PTHR11669">
    <property type="entry name" value="REPLICATION FACTOR C / DNA POLYMERASE III GAMMA-TAU SUBUNIT"/>
    <property type="match status" value="1"/>
</dbReference>
<dbReference type="InterPro" id="IPR050238">
    <property type="entry name" value="DNA_Rep/Repair_Clamp_Loader"/>
</dbReference>
<evidence type="ECO:0000313" key="2">
    <source>
        <dbReference type="Proteomes" id="UP001140949"/>
    </source>
</evidence>
<evidence type="ECO:0000313" key="1">
    <source>
        <dbReference type="EMBL" id="KAJ6836977.1"/>
    </source>
</evidence>
<organism evidence="1 2">
    <name type="scientific">Iris pallida</name>
    <name type="common">Sweet iris</name>
    <dbReference type="NCBI Taxonomy" id="29817"/>
    <lineage>
        <taxon>Eukaryota</taxon>
        <taxon>Viridiplantae</taxon>
        <taxon>Streptophyta</taxon>
        <taxon>Embryophyta</taxon>
        <taxon>Tracheophyta</taxon>
        <taxon>Spermatophyta</taxon>
        <taxon>Magnoliopsida</taxon>
        <taxon>Liliopsida</taxon>
        <taxon>Asparagales</taxon>
        <taxon>Iridaceae</taxon>
        <taxon>Iridoideae</taxon>
        <taxon>Irideae</taxon>
        <taxon>Iris</taxon>
    </lineage>
</organism>
<comment type="caution">
    <text evidence="1">The sequence shown here is derived from an EMBL/GenBank/DDBJ whole genome shotgun (WGS) entry which is preliminary data.</text>
</comment>
<dbReference type="EMBL" id="JANAVB010011615">
    <property type="protein sequence ID" value="KAJ6836977.1"/>
    <property type="molecule type" value="Genomic_DNA"/>
</dbReference>
<dbReference type="Gene3D" id="1.10.8.60">
    <property type="match status" value="1"/>
</dbReference>
<proteinExistence type="predicted"/>
<dbReference type="GO" id="GO:0005663">
    <property type="term" value="C:DNA replication factor C complex"/>
    <property type="evidence" value="ECO:0007669"/>
    <property type="project" value="TreeGrafter"/>
</dbReference>
<dbReference type="AlphaFoldDB" id="A0AAX6H8N8"/>
<accession>A0AAX6H8N8</accession>
<gene>
    <name evidence="1" type="ORF">M6B38_324780</name>
</gene>
<reference evidence="1" key="2">
    <citation type="submission" date="2023-04" db="EMBL/GenBank/DDBJ databases">
        <authorList>
            <person name="Bruccoleri R.E."/>
            <person name="Oakeley E.J."/>
            <person name="Faust A.-M."/>
            <person name="Dessus-Babus S."/>
            <person name="Altorfer M."/>
            <person name="Burckhardt D."/>
            <person name="Oertli M."/>
            <person name="Naumann U."/>
            <person name="Petersen F."/>
            <person name="Wong J."/>
        </authorList>
    </citation>
    <scope>NUCLEOTIDE SEQUENCE</scope>
    <source>
        <strain evidence="1">GSM-AAB239-AS_SAM_17_03QT</strain>
        <tissue evidence="1">Leaf</tissue>
    </source>
</reference>
<reference evidence="1" key="1">
    <citation type="journal article" date="2023" name="GigaByte">
        <title>Genome assembly of the bearded iris, Iris pallida Lam.</title>
        <authorList>
            <person name="Bruccoleri R.E."/>
            <person name="Oakeley E.J."/>
            <person name="Faust A.M.E."/>
            <person name="Altorfer M."/>
            <person name="Dessus-Babus S."/>
            <person name="Burckhardt D."/>
            <person name="Oertli M."/>
            <person name="Naumann U."/>
            <person name="Petersen F."/>
            <person name="Wong J."/>
        </authorList>
    </citation>
    <scope>NUCLEOTIDE SEQUENCE</scope>
    <source>
        <strain evidence="1">GSM-AAB239-AS_SAM_17_03QT</strain>
    </source>
</reference>
<dbReference type="GO" id="GO:0006261">
    <property type="term" value="P:DNA-templated DNA replication"/>
    <property type="evidence" value="ECO:0007669"/>
    <property type="project" value="TreeGrafter"/>
</dbReference>
<dbReference type="Proteomes" id="UP001140949">
    <property type="component" value="Unassembled WGS sequence"/>
</dbReference>
<name>A0AAX6H8N8_IRIPA</name>
<dbReference type="SUPFAM" id="SSF52540">
    <property type="entry name" value="P-loop containing nucleoside triphosphate hydrolases"/>
    <property type="match status" value="1"/>
</dbReference>
<protein>
    <submittedName>
        <fullName evidence="1">Uncharacterized protein</fullName>
    </submittedName>
</protein>
<dbReference type="GO" id="GO:0006281">
    <property type="term" value="P:DNA repair"/>
    <property type="evidence" value="ECO:0007669"/>
    <property type="project" value="TreeGrafter"/>
</dbReference>
<dbReference type="InterPro" id="IPR027417">
    <property type="entry name" value="P-loop_NTPase"/>
</dbReference>